<dbReference type="InterPro" id="IPR017481">
    <property type="entry name" value="CHP03032"/>
</dbReference>
<feature type="domain" description="Conserved hypothetical protein CHP03032" evidence="1">
    <location>
        <begin position="53"/>
        <end position="366"/>
    </location>
</feature>
<evidence type="ECO:0000259" key="1">
    <source>
        <dbReference type="Pfam" id="PF16261"/>
    </source>
</evidence>
<reference evidence="2 3" key="1">
    <citation type="journal article" date="2017" name="Int. J. Syst. Evol. Microbiol.">
        <title>Photobacterium alginatilyticum sp. nov., a marine bacterium isolated from bottom seawater.</title>
        <authorList>
            <person name="Wang X."/>
            <person name="Wang Y."/>
            <person name="Yang X."/>
            <person name="Sun H."/>
            <person name="Li B."/>
            <person name="Zhang X.H."/>
        </authorList>
    </citation>
    <scope>NUCLEOTIDE SEQUENCE [LARGE SCALE GENOMIC DNA]</scope>
    <source>
        <strain evidence="2 3">P03D4</strain>
    </source>
</reference>
<dbReference type="Pfam" id="PF16261">
    <property type="entry name" value="DUF4915"/>
    <property type="match status" value="1"/>
</dbReference>
<protein>
    <submittedName>
        <fullName evidence="2">TIGR03032 family protein</fullName>
    </submittedName>
</protein>
<dbReference type="Proteomes" id="UP000738517">
    <property type="component" value="Unassembled WGS sequence"/>
</dbReference>
<sequence length="387" mass="44411">MASIWLMPIWLFIKLQVVNKELKKMEENNNANGTKQESEISRYDTSSRYHSLLPELLEELNVAIMMTSYQAGKLITLRSHNGEIDTHFLDCPRPMGLAINNQHLTLGIWAQILDYRRDDTISRQVSDSDIVDSYFIPRTSHVSGMINIHDIAWGEDGTLWAVNSSFSCICKITPQFSFEPYWKPKWITELVPEDRCHLNGMALKEGKPRYVTAFNQSDQAGHWRNIGNNSEGVLIDIHNNEVLVDGICMPHSPRYINEHVYFCESGAGIVWKLDPNTRKKTIFCKIQGFTRGMSHYGGLLFVATSKIRPSENNIYMPIRNEFEHTECGLWVLDINSGELITFLEFDGDISQLYDVAIAENCHFPEVMEWRDEVLADYFQFPSTGNVS</sequence>
<name>A0ABW9YTL9_9GAMM</name>
<accession>A0ABW9YTL9</accession>
<keyword evidence="3" id="KW-1185">Reference proteome</keyword>
<dbReference type="SUPFAM" id="SSF63825">
    <property type="entry name" value="YWTD domain"/>
    <property type="match status" value="1"/>
</dbReference>
<dbReference type="EMBL" id="RSEJ01000049">
    <property type="protein sequence ID" value="NBI56151.1"/>
    <property type="molecule type" value="Genomic_DNA"/>
</dbReference>
<proteinExistence type="predicted"/>
<evidence type="ECO:0000313" key="2">
    <source>
        <dbReference type="EMBL" id="NBI56151.1"/>
    </source>
</evidence>
<organism evidence="2 3">
    <name type="scientific">Photobacterium alginatilyticum</name>
    <dbReference type="NCBI Taxonomy" id="1775171"/>
    <lineage>
        <taxon>Bacteria</taxon>
        <taxon>Pseudomonadati</taxon>
        <taxon>Pseudomonadota</taxon>
        <taxon>Gammaproteobacteria</taxon>
        <taxon>Vibrionales</taxon>
        <taxon>Vibrionaceae</taxon>
        <taxon>Photobacterium</taxon>
    </lineage>
</organism>
<gene>
    <name evidence="2" type="ORF">EIZ48_26990</name>
</gene>
<comment type="caution">
    <text evidence="2">The sequence shown here is derived from an EMBL/GenBank/DDBJ whole genome shotgun (WGS) entry which is preliminary data.</text>
</comment>
<evidence type="ECO:0000313" key="3">
    <source>
        <dbReference type="Proteomes" id="UP000738517"/>
    </source>
</evidence>
<dbReference type="NCBIfam" id="TIGR03032">
    <property type="entry name" value="TIGR03032 family protein"/>
    <property type="match status" value="1"/>
</dbReference>